<comment type="caution">
    <text evidence="2">The sequence shown here is derived from an EMBL/GenBank/DDBJ whole genome shotgun (WGS) entry which is preliminary data.</text>
</comment>
<accession>A0AB34J046</accession>
<proteinExistence type="predicted"/>
<sequence>MTLLTRLSASSCRFSSLPSIASRQSSPRQRRPQERPLLRSWRSSSGRLKCCEGFRTIGGDDGAGDRFSTIRKHSSALRIFQQNSADSTVERAPDCSSGERRALGMVGSGPDFPGLSRTRFLASLIRSSLSGESASAESIHAMREVLV</sequence>
<dbReference type="Proteomes" id="UP001515480">
    <property type="component" value="Unassembled WGS sequence"/>
</dbReference>
<evidence type="ECO:0000313" key="3">
    <source>
        <dbReference type="Proteomes" id="UP001515480"/>
    </source>
</evidence>
<protein>
    <submittedName>
        <fullName evidence="2">Uncharacterized protein</fullName>
    </submittedName>
</protein>
<dbReference type="AlphaFoldDB" id="A0AB34J046"/>
<keyword evidence="3" id="KW-1185">Reference proteome</keyword>
<reference evidence="2 3" key="1">
    <citation type="journal article" date="2024" name="Science">
        <title>Giant polyketide synthase enzymes in the biosynthesis of giant marine polyether toxins.</title>
        <authorList>
            <person name="Fallon T.R."/>
            <person name="Shende V.V."/>
            <person name="Wierzbicki I.H."/>
            <person name="Pendleton A.L."/>
            <person name="Watervoot N.F."/>
            <person name="Auber R.P."/>
            <person name="Gonzalez D.J."/>
            <person name="Wisecaver J.H."/>
            <person name="Moore B.S."/>
        </authorList>
    </citation>
    <scope>NUCLEOTIDE SEQUENCE [LARGE SCALE GENOMIC DNA]</scope>
    <source>
        <strain evidence="2 3">12B1</strain>
    </source>
</reference>
<evidence type="ECO:0000256" key="1">
    <source>
        <dbReference type="SAM" id="MobiDB-lite"/>
    </source>
</evidence>
<gene>
    <name evidence="2" type="ORF">AB1Y20_004764</name>
</gene>
<dbReference type="EMBL" id="JBGBPQ010000016">
    <property type="protein sequence ID" value="KAL1508668.1"/>
    <property type="molecule type" value="Genomic_DNA"/>
</dbReference>
<feature type="region of interest" description="Disordered" evidence="1">
    <location>
        <begin position="18"/>
        <end position="37"/>
    </location>
</feature>
<evidence type="ECO:0000313" key="2">
    <source>
        <dbReference type="EMBL" id="KAL1508668.1"/>
    </source>
</evidence>
<name>A0AB34J046_PRYPA</name>
<organism evidence="2 3">
    <name type="scientific">Prymnesium parvum</name>
    <name type="common">Toxic golden alga</name>
    <dbReference type="NCBI Taxonomy" id="97485"/>
    <lineage>
        <taxon>Eukaryota</taxon>
        <taxon>Haptista</taxon>
        <taxon>Haptophyta</taxon>
        <taxon>Prymnesiophyceae</taxon>
        <taxon>Prymnesiales</taxon>
        <taxon>Prymnesiaceae</taxon>
        <taxon>Prymnesium</taxon>
    </lineage>
</organism>